<organism evidence="1 2">
    <name type="scientific">Melastoma candidum</name>
    <dbReference type="NCBI Taxonomy" id="119954"/>
    <lineage>
        <taxon>Eukaryota</taxon>
        <taxon>Viridiplantae</taxon>
        <taxon>Streptophyta</taxon>
        <taxon>Embryophyta</taxon>
        <taxon>Tracheophyta</taxon>
        <taxon>Spermatophyta</taxon>
        <taxon>Magnoliopsida</taxon>
        <taxon>eudicotyledons</taxon>
        <taxon>Gunneridae</taxon>
        <taxon>Pentapetalae</taxon>
        <taxon>rosids</taxon>
        <taxon>malvids</taxon>
        <taxon>Myrtales</taxon>
        <taxon>Melastomataceae</taxon>
        <taxon>Melastomatoideae</taxon>
        <taxon>Melastomateae</taxon>
        <taxon>Melastoma</taxon>
    </lineage>
</organism>
<evidence type="ECO:0000313" key="1">
    <source>
        <dbReference type="EMBL" id="KAI4324702.1"/>
    </source>
</evidence>
<evidence type="ECO:0000313" key="2">
    <source>
        <dbReference type="Proteomes" id="UP001057402"/>
    </source>
</evidence>
<gene>
    <name evidence="1" type="ORF">MLD38_030164</name>
</gene>
<keyword evidence="2" id="KW-1185">Reference proteome</keyword>
<dbReference type="EMBL" id="CM042888">
    <property type="protein sequence ID" value="KAI4324702.1"/>
    <property type="molecule type" value="Genomic_DNA"/>
</dbReference>
<accession>A0ACB9MKG7</accession>
<comment type="caution">
    <text evidence="1">The sequence shown here is derived from an EMBL/GenBank/DDBJ whole genome shotgun (WGS) entry which is preliminary data.</text>
</comment>
<reference evidence="2" key="1">
    <citation type="journal article" date="2023" name="Front. Plant Sci.">
        <title>Chromosomal-level genome assembly of Melastoma candidum provides insights into trichome evolution.</title>
        <authorList>
            <person name="Zhong Y."/>
            <person name="Wu W."/>
            <person name="Sun C."/>
            <person name="Zou P."/>
            <person name="Liu Y."/>
            <person name="Dai S."/>
            <person name="Zhou R."/>
        </authorList>
    </citation>
    <scope>NUCLEOTIDE SEQUENCE [LARGE SCALE GENOMIC DNA]</scope>
</reference>
<dbReference type="Proteomes" id="UP001057402">
    <property type="component" value="Chromosome 9"/>
</dbReference>
<proteinExistence type="predicted"/>
<sequence length="105" mass="12113">MNFMPRSCSSETCKFTGTYSEHRKHAKTEHPYTRPTEVDLSRRWVRFERERELDDFRSILESALGINANGSMEVMTSDDEGPEGGYHPLWNPTLPGMLCPTCFHT</sequence>
<protein>
    <submittedName>
        <fullName evidence="1">Uncharacterized protein</fullName>
    </submittedName>
</protein>
<name>A0ACB9MKG7_9MYRT</name>